<dbReference type="Gene3D" id="1.10.30.10">
    <property type="entry name" value="High mobility group box domain"/>
    <property type="match status" value="2"/>
</dbReference>
<feature type="domain" description="HMG box" evidence="4">
    <location>
        <begin position="264"/>
        <end position="335"/>
    </location>
</feature>
<evidence type="ECO:0000256" key="3">
    <source>
        <dbReference type="SAM" id="MobiDB-lite"/>
    </source>
</evidence>
<comment type="caution">
    <text evidence="5">The sequence shown here is derived from an EMBL/GenBank/DDBJ whole genome shotgun (WGS) entry which is preliminary data.</text>
</comment>
<evidence type="ECO:0000259" key="4">
    <source>
        <dbReference type="PROSITE" id="PS50118"/>
    </source>
</evidence>
<gene>
    <name evidence="5" type="ORF">BMF94_3490</name>
</gene>
<dbReference type="STRING" id="741276.A0A2S5B9V7"/>
<feature type="DNA-binding region" description="HMG box" evidence="2">
    <location>
        <begin position="264"/>
        <end position="335"/>
    </location>
</feature>
<keyword evidence="6" id="KW-1185">Reference proteome</keyword>
<dbReference type="GO" id="GO:0005634">
    <property type="term" value="C:nucleus"/>
    <property type="evidence" value="ECO:0007669"/>
    <property type="project" value="UniProtKB-UniRule"/>
</dbReference>
<dbReference type="SMART" id="SM00398">
    <property type="entry name" value="HMG"/>
    <property type="match status" value="2"/>
</dbReference>
<dbReference type="InterPro" id="IPR036910">
    <property type="entry name" value="HMG_box_dom_sf"/>
</dbReference>
<dbReference type="PANTHER" id="PTHR48112:SF22">
    <property type="entry name" value="MITOCHONDRIAL TRANSCRIPTION FACTOR A, ISOFORM B"/>
    <property type="match status" value="1"/>
</dbReference>
<proteinExistence type="predicted"/>
<dbReference type="Pfam" id="PF00505">
    <property type="entry name" value="HMG_box"/>
    <property type="match status" value="1"/>
</dbReference>
<dbReference type="GO" id="GO:0003677">
    <property type="term" value="F:DNA binding"/>
    <property type="evidence" value="ECO:0007669"/>
    <property type="project" value="UniProtKB-UniRule"/>
</dbReference>
<dbReference type="Proteomes" id="UP000237144">
    <property type="component" value="Unassembled WGS sequence"/>
</dbReference>
<evidence type="ECO:0000313" key="5">
    <source>
        <dbReference type="EMBL" id="POY73552.1"/>
    </source>
</evidence>
<feature type="compositionally biased region" description="Basic and acidic residues" evidence="3">
    <location>
        <begin position="71"/>
        <end position="148"/>
    </location>
</feature>
<protein>
    <recommendedName>
        <fullName evidence="4">HMG box domain-containing protein</fullName>
    </recommendedName>
</protein>
<dbReference type="InterPro" id="IPR050342">
    <property type="entry name" value="HMGB"/>
</dbReference>
<evidence type="ECO:0000313" key="6">
    <source>
        <dbReference type="Proteomes" id="UP000237144"/>
    </source>
</evidence>
<evidence type="ECO:0000256" key="1">
    <source>
        <dbReference type="ARBA" id="ARBA00023125"/>
    </source>
</evidence>
<dbReference type="SUPFAM" id="SSF47095">
    <property type="entry name" value="HMG-box"/>
    <property type="match status" value="2"/>
</dbReference>
<dbReference type="EMBL" id="PJQD01000036">
    <property type="protein sequence ID" value="POY73552.1"/>
    <property type="molecule type" value="Genomic_DNA"/>
</dbReference>
<sequence>MAMMLRALARTGTTLAPAPVAPHRLANIYTAVTAVRSSTATGTWSHGRYLTSSRIANERASSSIGSGQGGRADKDKRLRDKEREAKEKLKAKELRTKEKERKDKEKEKKQLQRVRDKEKREKEKEKRVRDRERARAAREKTKATETKSKTRSILRLPKVPQNTWQIFLEEYITEKKQQLGPGEKLPSVTVLTKDAVPRYRSLEGAEKQALQDRYQAARDAYPAILDAWQKTLTPEMIRKENVVRANRRRLGLSRKRALRIDGEPKKPLTPFFRFCNEIRAEGANSSVLQGETDITKQSQLLARAWKALSLEELKPYQDAYAGAQEQYKRDMAEWSAEQERTAQLSA</sequence>
<evidence type="ECO:0000256" key="2">
    <source>
        <dbReference type="PROSITE-ProRule" id="PRU00267"/>
    </source>
</evidence>
<dbReference type="OrthoDB" id="5550281at2759"/>
<dbReference type="AlphaFoldDB" id="A0A2S5B9V7"/>
<name>A0A2S5B9V7_9BASI</name>
<dbReference type="PROSITE" id="PS50118">
    <property type="entry name" value="HMG_BOX_2"/>
    <property type="match status" value="1"/>
</dbReference>
<organism evidence="5 6">
    <name type="scientific">Rhodotorula taiwanensis</name>
    <dbReference type="NCBI Taxonomy" id="741276"/>
    <lineage>
        <taxon>Eukaryota</taxon>
        <taxon>Fungi</taxon>
        <taxon>Dikarya</taxon>
        <taxon>Basidiomycota</taxon>
        <taxon>Pucciniomycotina</taxon>
        <taxon>Microbotryomycetes</taxon>
        <taxon>Sporidiobolales</taxon>
        <taxon>Sporidiobolaceae</taxon>
        <taxon>Rhodotorula</taxon>
    </lineage>
</organism>
<keyword evidence="1 2" id="KW-0238">DNA-binding</keyword>
<dbReference type="PANTHER" id="PTHR48112">
    <property type="entry name" value="HIGH MOBILITY GROUP PROTEIN DSP1"/>
    <property type="match status" value="1"/>
</dbReference>
<reference evidence="5 6" key="1">
    <citation type="journal article" date="2018" name="Front. Microbiol.">
        <title>Prospects for Fungal Bioremediation of Acidic Radioactive Waste Sites: Characterization and Genome Sequence of Rhodotorula taiwanensis MD1149.</title>
        <authorList>
            <person name="Tkavc R."/>
            <person name="Matrosova V.Y."/>
            <person name="Grichenko O.E."/>
            <person name="Gostincar C."/>
            <person name="Volpe R.P."/>
            <person name="Klimenkova P."/>
            <person name="Gaidamakova E.K."/>
            <person name="Zhou C.E."/>
            <person name="Stewart B.J."/>
            <person name="Lyman M.G."/>
            <person name="Malfatti S.A."/>
            <person name="Rubinfeld B."/>
            <person name="Courtot M."/>
            <person name="Singh J."/>
            <person name="Dalgard C.L."/>
            <person name="Hamilton T."/>
            <person name="Frey K.G."/>
            <person name="Gunde-Cimerman N."/>
            <person name="Dugan L."/>
            <person name="Daly M.J."/>
        </authorList>
    </citation>
    <scope>NUCLEOTIDE SEQUENCE [LARGE SCALE GENOMIC DNA]</scope>
    <source>
        <strain evidence="5 6">MD1149</strain>
    </source>
</reference>
<keyword evidence="2" id="KW-0539">Nucleus</keyword>
<accession>A0A2S5B9V7</accession>
<feature type="region of interest" description="Disordered" evidence="3">
    <location>
        <begin position="58"/>
        <end position="150"/>
    </location>
</feature>
<dbReference type="InterPro" id="IPR009071">
    <property type="entry name" value="HMG_box_dom"/>
</dbReference>